<comment type="caution">
    <text evidence="3">The sequence shown here is derived from an EMBL/GenBank/DDBJ whole genome shotgun (WGS) entry which is preliminary data.</text>
</comment>
<reference evidence="3 4" key="1">
    <citation type="submission" date="2019-01" db="EMBL/GenBank/DDBJ databases">
        <title>Halorientalis sp. F13-25 a new haloarchaeum isolated from hypersaline water.</title>
        <authorList>
            <person name="Ana D.-V."/>
            <person name="Cristina S.-P."/>
            <person name="Antonio V."/>
        </authorList>
    </citation>
    <scope>NUCLEOTIDE SEQUENCE [LARGE SCALE GENOMIC DNA]</scope>
    <source>
        <strain evidence="3 4">F13-25</strain>
    </source>
</reference>
<keyword evidence="4" id="KW-1185">Reference proteome</keyword>
<feature type="transmembrane region" description="Helical" evidence="2">
    <location>
        <begin position="151"/>
        <end position="177"/>
    </location>
</feature>
<feature type="transmembrane region" description="Helical" evidence="2">
    <location>
        <begin position="73"/>
        <end position="91"/>
    </location>
</feature>
<dbReference type="OrthoDB" id="270253at2157"/>
<keyword evidence="2" id="KW-0812">Transmembrane</keyword>
<feature type="region of interest" description="Disordered" evidence="1">
    <location>
        <begin position="292"/>
        <end position="326"/>
    </location>
</feature>
<evidence type="ECO:0000313" key="3">
    <source>
        <dbReference type="EMBL" id="RXK47038.1"/>
    </source>
</evidence>
<feature type="compositionally biased region" description="Low complexity" evidence="1">
    <location>
        <begin position="391"/>
        <end position="401"/>
    </location>
</feature>
<dbReference type="EMBL" id="RDFA01000007">
    <property type="protein sequence ID" value="RXK47038.1"/>
    <property type="molecule type" value="Genomic_DNA"/>
</dbReference>
<feature type="transmembrane region" description="Helical" evidence="2">
    <location>
        <begin position="184"/>
        <end position="201"/>
    </location>
</feature>
<keyword evidence="2" id="KW-0472">Membrane</keyword>
<feature type="region of interest" description="Disordered" evidence="1">
    <location>
        <begin position="339"/>
        <end position="448"/>
    </location>
</feature>
<feature type="transmembrane region" description="Helical" evidence="2">
    <location>
        <begin position="221"/>
        <end position="243"/>
    </location>
</feature>
<dbReference type="Proteomes" id="UP000289691">
    <property type="component" value="Unassembled WGS sequence"/>
</dbReference>
<feature type="compositionally biased region" description="Polar residues" evidence="1">
    <location>
        <begin position="402"/>
        <end position="418"/>
    </location>
</feature>
<accession>A0A498KYT3</accession>
<name>A0A498KYT3_9EURY</name>
<dbReference type="AlphaFoldDB" id="A0A498KYT3"/>
<evidence type="ECO:0000256" key="1">
    <source>
        <dbReference type="SAM" id="MobiDB-lite"/>
    </source>
</evidence>
<proteinExistence type="predicted"/>
<gene>
    <name evidence="3" type="ORF">EAF64_18055</name>
</gene>
<evidence type="ECO:0000256" key="2">
    <source>
        <dbReference type="SAM" id="Phobius"/>
    </source>
</evidence>
<keyword evidence="2" id="KW-1133">Transmembrane helix</keyword>
<feature type="transmembrane region" description="Helical" evidence="2">
    <location>
        <begin position="255"/>
        <end position="283"/>
    </location>
</feature>
<protein>
    <recommendedName>
        <fullName evidence="5">Type IV secretion system protein TrbL</fullName>
    </recommendedName>
</protein>
<evidence type="ECO:0008006" key="5">
    <source>
        <dbReference type="Google" id="ProtNLM"/>
    </source>
</evidence>
<dbReference type="InterPro" id="IPR045782">
    <property type="entry name" value="TrbL_3"/>
</dbReference>
<sequence length="448" mass="48809">MMAMVDLSSLGDIIVSAIQDVLRELFSPITNLIERHGSSLVEEIVGTPHPNSVFGPPTNAPWPAIYNYYWENILPLALFLWAVSIGLVIFFEMTSHLFSSYHRTKLKKRAFTGLLGILMWWWIAALSLRFMSALAEIIVPTLTDISLFETLSFSSMGVLGIVLTLSADFVLFVLIALIYLAREVVLYLFVLMMPILIALWVPGVGPFTLVSRFVSRLSGFYVPFLFMTIPVAILFRLGALLGSSFSLSMGGFGQWLTALVIPLIAVLSPLVLVWQAGAIFFVADRASQRLSGSQARNRVTKTRDVGSRTAHGTRNFSRGMDGKPAIKRDGQYVLNSGDSRAHAAGKQLAGATQRLQSGSTTRKDGGGGSGGTTGSSASAGQGPNKDTPNADTGDSTTTDSSPPETADQTRQNKSTNFGTLRDRDRTRTHRSRSSNDSDSDDDRPRYIN</sequence>
<dbReference type="Pfam" id="PF19590">
    <property type="entry name" value="TrbL_3"/>
    <property type="match status" value="1"/>
</dbReference>
<organism evidence="3 4">
    <name type="scientific">Halorientalis pallida</name>
    <dbReference type="NCBI Taxonomy" id="2479928"/>
    <lineage>
        <taxon>Archaea</taxon>
        <taxon>Methanobacteriati</taxon>
        <taxon>Methanobacteriota</taxon>
        <taxon>Stenosarchaea group</taxon>
        <taxon>Halobacteria</taxon>
        <taxon>Halobacteriales</taxon>
        <taxon>Haloarculaceae</taxon>
        <taxon>Halorientalis</taxon>
    </lineage>
</organism>
<feature type="transmembrane region" description="Helical" evidence="2">
    <location>
        <begin position="111"/>
        <end position="131"/>
    </location>
</feature>
<evidence type="ECO:0000313" key="4">
    <source>
        <dbReference type="Proteomes" id="UP000289691"/>
    </source>
</evidence>